<dbReference type="Gene3D" id="3.30.70.360">
    <property type="match status" value="1"/>
</dbReference>
<dbReference type="Pfam" id="PF07687">
    <property type="entry name" value="M20_dimer"/>
    <property type="match status" value="1"/>
</dbReference>
<dbReference type="InterPro" id="IPR002933">
    <property type="entry name" value="Peptidase_M20"/>
</dbReference>
<proteinExistence type="inferred from homology"/>
<gene>
    <name evidence="11" type="primary">argE</name>
    <name evidence="11" type="ORF">O0V09_10270</name>
</gene>
<reference evidence="11 12" key="1">
    <citation type="submission" date="2022-12" db="EMBL/GenBank/DDBJ databases">
        <title>Dasania phycosphaerae sp. nov., isolated from particulate material of the south coast of Korea.</title>
        <authorList>
            <person name="Jiang Y."/>
        </authorList>
    </citation>
    <scope>NUCLEOTIDE SEQUENCE [LARGE SCALE GENOMIC DNA]</scope>
    <source>
        <strain evidence="11 12">GY-19</strain>
    </source>
</reference>
<dbReference type="InterPro" id="IPR011650">
    <property type="entry name" value="Peptidase_M20_dimer"/>
</dbReference>
<protein>
    <submittedName>
        <fullName evidence="11">Acetylornithine deacetylase</fullName>
        <ecNumber evidence="11">3.5.1.16</ecNumber>
    </submittedName>
</protein>
<dbReference type="AlphaFoldDB" id="A0A9J6RM93"/>
<dbReference type="InterPro" id="IPR001261">
    <property type="entry name" value="ArgE/DapE_CS"/>
</dbReference>
<keyword evidence="6" id="KW-0479">Metal-binding</keyword>
<dbReference type="GO" id="GO:0046872">
    <property type="term" value="F:metal ion binding"/>
    <property type="evidence" value="ECO:0007669"/>
    <property type="project" value="UniProtKB-KW"/>
</dbReference>
<sequence length="385" mass="42296">MADIASIELIEKLIQFDTTSYKSNLELIEFVRDYLLSFGVESQLVYNPEQSKANLYATIGPQDKPGVMLSGHTDVVPVTGQNWHTDPFTVVEKDGLLYGRGTADMKSFIAIALAFVPEMQRANLTTPIHLAFSFDEEIGCVGVRHLLTMMEDMPLRPAMCIVGEPTSMQVVNAHKGKLAHRVTVNGLEAHSSLPHIGVNAVDYAAELVVFIRRLAQDLAEQGPFEEGFEVTYTTLHTGKIAGGTALNIVPKQCTFDFEIRNIPGQDPQPLFERIQQFAITELEPQMKKLDASCGFEFEQLSGYPGMFTPADAEVVNFVQSLSDVQGLKKITFGTEGGLFTQRLGIPTVVCGPGNIEQAHKPNEFIAVDQVAAMNAFMRRLIAALS</sequence>
<dbReference type="EMBL" id="JAPTGG010000007">
    <property type="protein sequence ID" value="MCZ0865588.1"/>
    <property type="molecule type" value="Genomic_DNA"/>
</dbReference>
<evidence type="ECO:0000256" key="7">
    <source>
        <dbReference type="ARBA" id="ARBA00022801"/>
    </source>
</evidence>
<evidence type="ECO:0000256" key="6">
    <source>
        <dbReference type="ARBA" id="ARBA00022723"/>
    </source>
</evidence>
<comment type="similarity">
    <text evidence="2">Belongs to the peptidase M20A family. ArgE subfamily.</text>
</comment>
<keyword evidence="5" id="KW-0028">Amino-acid biosynthesis</keyword>
<dbReference type="InterPro" id="IPR050072">
    <property type="entry name" value="Peptidase_M20A"/>
</dbReference>
<dbReference type="PROSITE" id="PS00758">
    <property type="entry name" value="ARGE_DAPE_CPG2_1"/>
    <property type="match status" value="1"/>
</dbReference>
<dbReference type="NCBIfam" id="NF005710">
    <property type="entry name" value="PRK07522.1"/>
    <property type="match status" value="1"/>
</dbReference>
<evidence type="ECO:0000256" key="9">
    <source>
        <dbReference type="ARBA" id="ARBA00023285"/>
    </source>
</evidence>
<evidence type="ECO:0000259" key="10">
    <source>
        <dbReference type="Pfam" id="PF07687"/>
    </source>
</evidence>
<dbReference type="EC" id="3.5.1.16" evidence="11"/>
<comment type="cofactor">
    <cofactor evidence="1">
        <name>Zn(2+)</name>
        <dbReference type="ChEBI" id="CHEBI:29105"/>
    </cofactor>
</comment>
<evidence type="ECO:0000256" key="2">
    <source>
        <dbReference type="ARBA" id="ARBA00005691"/>
    </source>
</evidence>
<dbReference type="CDD" id="cd03894">
    <property type="entry name" value="M20_ArgE"/>
    <property type="match status" value="1"/>
</dbReference>
<accession>A0A9J6RM93</accession>
<evidence type="ECO:0000256" key="4">
    <source>
        <dbReference type="ARBA" id="ARBA00022571"/>
    </source>
</evidence>
<dbReference type="PROSITE" id="PS00759">
    <property type="entry name" value="ARGE_DAPE_CPG2_2"/>
    <property type="match status" value="1"/>
</dbReference>
<feature type="domain" description="Peptidase M20 dimerisation" evidence="10">
    <location>
        <begin position="172"/>
        <end position="283"/>
    </location>
</feature>
<evidence type="ECO:0000256" key="5">
    <source>
        <dbReference type="ARBA" id="ARBA00022605"/>
    </source>
</evidence>
<evidence type="ECO:0000256" key="3">
    <source>
        <dbReference type="ARBA" id="ARBA00022490"/>
    </source>
</evidence>
<dbReference type="Proteomes" id="UP001069090">
    <property type="component" value="Unassembled WGS sequence"/>
</dbReference>
<dbReference type="GO" id="GO:0006526">
    <property type="term" value="P:L-arginine biosynthetic process"/>
    <property type="evidence" value="ECO:0007669"/>
    <property type="project" value="UniProtKB-KW"/>
</dbReference>
<dbReference type="InterPro" id="IPR036264">
    <property type="entry name" value="Bact_exopeptidase_dim_dom"/>
</dbReference>
<keyword evidence="4" id="KW-0055">Arginine biosynthesis</keyword>
<dbReference type="SUPFAM" id="SSF53187">
    <property type="entry name" value="Zn-dependent exopeptidases"/>
    <property type="match status" value="1"/>
</dbReference>
<evidence type="ECO:0000256" key="8">
    <source>
        <dbReference type="ARBA" id="ARBA00022833"/>
    </source>
</evidence>
<evidence type="ECO:0000313" key="12">
    <source>
        <dbReference type="Proteomes" id="UP001069090"/>
    </source>
</evidence>
<keyword evidence="7 11" id="KW-0378">Hydrolase</keyword>
<evidence type="ECO:0000313" key="11">
    <source>
        <dbReference type="EMBL" id="MCZ0865588.1"/>
    </source>
</evidence>
<dbReference type="Pfam" id="PF01546">
    <property type="entry name" value="Peptidase_M20"/>
    <property type="match status" value="1"/>
</dbReference>
<dbReference type="PANTHER" id="PTHR43808:SF31">
    <property type="entry name" value="N-ACETYL-L-CITRULLINE DEACETYLASE"/>
    <property type="match status" value="1"/>
</dbReference>
<dbReference type="PANTHER" id="PTHR43808">
    <property type="entry name" value="ACETYLORNITHINE DEACETYLASE"/>
    <property type="match status" value="1"/>
</dbReference>
<dbReference type="GO" id="GO:0008777">
    <property type="term" value="F:acetylornithine deacetylase activity"/>
    <property type="evidence" value="ECO:0007669"/>
    <property type="project" value="UniProtKB-EC"/>
</dbReference>
<comment type="caution">
    <text evidence="11">The sequence shown here is derived from an EMBL/GenBank/DDBJ whole genome shotgun (WGS) entry which is preliminary data.</text>
</comment>
<organism evidence="11 12">
    <name type="scientific">Dasania phycosphaerae</name>
    <dbReference type="NCBI Taxonomy" id="2950436"/>
    <lineage>
        <taxon>Bacteria</taxon>
        <taxon>Pseudomonadati</taxon>
        <taxon>Pseudomonadota</taxon>
        <taxon>Gammaproteobacteria</taxon>
        <taxon>Cellvibrionales</taxon>
        <taxon>Spongiibacteraceae</taxon>
        <taxon>Dasania</taxon>
    </lineage>
</organism>
<keyword evidence="3" id="KW-0963">Cytoplasm</keyword>
<dbReference type="InterPro" id="IPR010169">
    <property type="entry name" value="AcOrn-deacetyl"/>
</dbReference>
<keyword evidence="12" id="KW-1185">Reference proteome</keyword>
<dbReference type="SUPFAM" id="SSF55031">
    <property type="entry name" value="Bacterial exopeptidase dimerisation domain"/>
    <property type="match status" value="1"/>
</dbReference>
<keyword evidence="8" id="KW-0862">Zinc</keyword>
<dbReference type="NCBIfam" id="TIGR01892">
    <property type="entry name" value="AcOrn-deacetyl"/>
    <property type="match status" value="1"/>
</dbReference>
<dbReference type="RefSeq" id="WP_258331733.1">
    <property type="nucleotide sequence ID" value="NZ_JAPTGG010000007.1"/>
</dbReference>
<evidence type="ECO:0000256" key="1">
    <source>
        <dbReference type="ARBA" id="ARBA00001947"/>
    </source>
</evidence>
<name>A0A9J6RM93_9GAMM</name>
<keyword evidence="9" id="KW-0170">Cobalt</keyword>
<dbReference type="Gene3D" id="3.40.630.10">
    <property type="entry name" value="Zn peptidases"/>
    <property type="match status" value="1"/>
</dbReference>